<evidence type="ECO:0000313" key="3">
    <source>
        <dbReference type="Proteomes" id="UP000001574"/>
    </source>
</evidence>
<organism evidence="2 3">
    <name type="scientific">Mycobacterium avium (strain 104)</name>
    <dbReference type="NCBI Taxonomy" id="243243"/>
    <lineage>
        <taxon>Bacteria</taxon>
        <taxon>Bacillati</taxon>
        <taxon>Actinomycetota</taxon>
        <taxon>Actinomycetes</taxon>
        <taxon>Mycobacteriales</taxon>
        <taxon>Mycobacteriaceae</taxon>
        <taxon>Mycobacterium</taxon>
        <taxon>Mycobacterium avium complex (MAC)</taxon>
    </lineage>
</organism>
<accession>A0A0H2ZUC0</accession>
<feature type="region of interest" description="Disordered" evidence="1">
    <location>
        <begin position="1"/>
        <end position="78"/>
    </location>
</feature>
<dbReference type="KEGG" id="mav:MAV_5218"/>
<reference evidence="2 3" key="1">
    <citation type="submission" date="2006-10" db="EMBL/GenBank/DDBJ databases">
        <authorList>
            <person name="Fleischmann R.D."/>
            <person name="Dodson R.J."/>
            <person name="Haft D.H."/>
            <person name="Merkel J.S."/>
            <person name="Nelson W.C."/>
            <person name="Fraser C.M."/>
        </authorList>
    </citation>
    <scope>NUCLEOTIDE SEQUENCE [LARGE SCALE GENOMIC DNA]</scope>
    <source>
        <strain evidence="2 3">104</strain>
    </source>
</reference>
<dbReference type="Proteomes" id="UP000001574">
    <property type="component" value="Chromosome"/>
</dbReference>
<gene>
    <name evidence="2" type="ordered locus">MAV_5218</name>
</gene>
<feature type="compositionally biased region" description="Low complexity" evidence="1">
    <location>
        <begin position="40"/>
        <end position="50"/>
    </location>
</feature>
<proteinExistence type="predicted"/>
<name>A0A0H2ZUC0_MYCA1</name>
<dbReference type="HOGENOM" id="CLU_2260604_0_0_11"/>
<dbReference type="AlphaFoldDB" id="A0A0H2ZUC0"/>
<sequence length="103" mass="11152">MGREGEPCDDAPGDAGRAFPASSFLEKARKTNEVQSRPWTEVTGLTTTQTRRTKRPPGSAGPAGRALRTPSGGRAAAKGRKLFRRLVHRGELRVEVRGNVNAR</sequence>
<dbReference type="EMBL" id="CP000479">
    <property type="protein sequence ID" value="ABK65404.1"/>
    <property type="molecule type" value="Genomic_DNA"/>
</dbReference>
<protein>
    <submittedName>
        <fullName evidence="2">Uncharacterized protein</fullName>
    </submittedName>
</protein>
<evidence type="ECO:0000256" key="1">
    <source>
        <dbReference type="SAM" id="MobiDB-lite"/>
    </source>
</evidence>
<evidence type="ECO:0000313" key="2">
    <source>
        <dbReference type="EMBL" id="ABK65404.1"/>
    </source>
</evidence>